<protein>
    <submittedName>
        <fullName evidence="2">Expressed sequence</fullName>
    </submittedName>
</protein>
<feature type="compositionally biased region" description="Low complexity" evidence="1">
    <location>
        <begin position="247"/>
        <end position="298"/>
    </location>
</feature>
<proteinExistence type="predicted"/>
<sequence length="334" mass="36313">MDPKQNQVASHTPSSFISYHTVINKHMSSSGASTAGNGAGASDMAAERLAVAQYATVNADALGTVQLSSLDTNVLTATAGAPREHLVDLARAIQDADVTLRATTGAKMQVIVDQIRLLQMQARVFMEEARRDADLHRAACNFTKRAGTTYHLYRRDGPQDDGVPYLSLLSPEEWGARGTPHTFVGSYRLEADQTWTPVERIRHREDNSAFVQRLLGPNIIKYTDAPLFTQQLNMIDNSYSSVAPQQLLGPSSNSSGTSESLGSAGGQQPQAVQSYQSSQSMMMMMTPQQQQQNPMAQQILNQSTLVTPVPKRQLGNAVPLPASVRQPEGFEQAQ</sequence>
<gene>
    <name evidence="2" type="ORF">CAOG_006748</name>
</gene>
<dbReference type="InterPro" id="IPR019534">
    <property type="entry name" value="DUF2452"/>
</dbReference>
<dbReference type="AlphaFoldDB" id="A0A0D2X4P4"/>
<name>A0A0D2X4P4_CAPO3</name>
<evidence type="ECO:0000313" key="2">
    <source>
        <dbReference type="EMBL" id="KJE96414.1"/>
    </source>
</evidence>
<dbReference type="Proteomes" id="UP000008743">
    <property type="component" value="Unassembled WGS sequence"/>
</dbReference>
<dbReference type="OrthoDB" id="9995764at2759"/>
<organism evidence="2 3">
    <name type="scientific">Capsaspora owczarzaki (strain ATCC 30864)</name>
    <dbReference type="NCBI Taxonomy" id="595528"/>
    <lineage>
        <taxon>Eukaryota</taxon>
        <taxon>Filasterea</taxon>
        <taxon>Capsaspora</taxon>
    </lineage>
</organism>
<evidence type="ECO:0000313" key="3">
    <source>
        <dbReference type="Proteomes" id="UP000008743"/>
    </source>
</evidence>
<dbReference type="PANTHER" id="PTHR14553">
    <property type="entry name" value="UNCHARACTERIZED PROTEIN C1ORF50"/>
    <property type="match status" value="1"/>
</dbReference>
<dbReference type="PhylomeDB" id="A0A0D2X4P4"/>
<keyword evidence="3" id="KW-1185">Reference proteome</keyword>
<dbReference type="InParanoid" id="A0A0D2X4P4"/>
<dbReference type="eggNOG" id="ENOG502QWKE">
    <property type="taxonomic scope" value="Eukaryota"/>
</dbReference>
<dbReference type="Pfam" id="PF10504">
    <property type="entry name" value="DUF2452"/>
    <property type="match status" value="1"/>
</dbReference>
<dbReference type="EMBL" id="KE346371">
    <property type="protein sequence ID" value="KJE96414.1"/>
    <property type="molecule type" value="Genomic_DNA"/>
</dbReference>
<reference evidence="3" key="1">
    <citation type="submission" date="2011-02" db="EMBL/GenBank/DDBJ databases">
        <title>The Genome Sequence of Capsaspora owczarzaki ATCC 30864.</title>
        <authorList>
            <person name="Russ C."/>
            <person name="Cuomo C."/>
            <person name="Burger G."/>
            <person name="Gray M.W."/>
            <person name="Holland P.W.H."/>
            <person name="King N."/>
            <person name="Lang F.B.F."/>
            <person name="Roger A.J."/>
            <person name="Ruiz-Trillo I."/>
            <person name="Young S.K."/>
            <person name="Zeng Q."/>
            <person name="Gargeya S."/>
            <person name="Alvarado L."/>
            <person name="Berlin A."/>
            <person name="Chapman S.B."/>
            <person name="Chen Z."/>
            <person name="Freedman E."/>
            <person name="Gellesch M."/>
            <person name="Goldberg J."/>
            <person name="Griggs A."/>
            <person name="Gujja S."/>
            <person name="Heilman E."/>
            <person name="Heiman D."/>
            <person name="Howarth C."/>
            <person name="Mehta T."/>
            <person name="Neiman D."/>
            <person name="Pearson M."/>
            <person name="Roberts A."/>
            <person name="Saif S."/>
            <person name="Shea T."/>
            <person name="Shenoy N."/>
            <person name="Sisk P."/>
            <person name="Stolte C."/>
            <person name="Sykes S."/>
            <person name="White J."/>
            <person name="Yandava C."/>
            <person name="Haas B."/>
            <person name="Nusbaum C."/>
            <person name="Birren B."/>
        </authorList>
    </citation>
    <scope>NUCLEOTIDE SEQUENCE</scope>
    <source>
        <strain evidence="3">ATCC 30864</strain>
    </source>
</reference>
<dbReference type="PANTHER" id="PTHR14553:SF1">
    <property type="entry name" value="SIMILAR TO CHROMOSOME 1 OPEN READING FRAME 50"/>
    <property type="match status" value="1"/>
</dbReference>
<feature type="region of interest" description="Disordered" evidence="1">
    <location>
        <begin position="245"/>
        <end position="334"/>
    </location>
</feature>
<accession>A0A0D2X4P4</accession>
<evidence type="ECO:0000256" key="1">
    <source>
        <dbReference type="SAM" id="MobiDB-lite"/>
    </source>
</evidence>